<dbReference type="EMBL" id="KL648018">
    <property type="protein sequence ID" value="KEY72765.1"/>
    <property type="molecule type" value="Genomic_DNA"/>
</dbReference>
<evidence type="ECO:0000313" key="3">
    <source>
        <dbReference type="Proteomes" id="UP000028045"/>
    </source>
</evidence>
<organism evidence="2 3">
    <name type="scientific">Stachybotrys chartarum (strain CBS 109288 / IBT 7711)</name>
    <name type="common">Toxic black mold</name>
    <name type="synonym">Stilbospora chartarum</name>
    <dbReference type="NCBI Taxonomy" id="1280523"/>
    <lineage>
        <taxon>Eukaryota</taxon>
        <taxon>Fungi</taxon>
        <taxon>Dikarya</taxon>
        <taxon>Ascomycota</taxon>
        <taxon>Pezizomycotina</taxon>
        <taxon>Sordariomycetes</taxon>
        <taxon>Hypocreomycetidae</taxon>
        <taxon>Hypocreales</taxon>
        <taxon>Stachybotryaceae</taxon>
        <taxon>Stachybotrys</taxon>
    </lineage>
</organism>
<feature type="compositionally biased region" description="Pro residues" evidence="1">
    <location>
        <begin position="132"/>
        <end position="147"/>
    </location>
</feature>
<feature type="region of interest" description="Disordered" evidence="1">
    <location>
        <begin position="63"/>
        <end position="147"/>
    </location>
</feature>
<sequence length="147" mass="16587">MEQYSWPPTLLLSRNRAPQWSLPRAPGTYITPQILQQTTRTNVGLTQAGLCFSLGPYEKRTVSLQYGSTGEHTSDESKLPNQEEPERAETHGDDILRLEPMSVRRPRLCRYNNAKNKKPQETSPPGHRIPRPGGPDVPPVRLPEPKP</sequence>
<gene>
    <name evidence="2" type="ORF">S7711_10584</name>
</gene>
<dbReference type="Proteomes" id="UP000028045">
    <property type="component" value="Unassembled WGS sequence"/>
</dbReference>
<feature type="compositionally biased region" description="Basic and acidic residues" evidence="1">
    <location>
        <begin position="84"/>
        <end position="97"/>
    </location>
</feature>
<evidence type="ECO:0000256" key="1">
    <source>
        <dbReference type="SAM" id="MobiDB-lite"/>
    </source>
</evidence>
<keyword evidence="3" id="KW-1185">Reference proteome</keyword>
<evidence type="ECO:0000313" key="2">
    <source>
        <dbReference type="EMBL" id="KEY72765.1"/>
    </source>
</evidence>
<accession>A0A084B5D6</accession>
<reference evidence="2 3" key="1">
    <citation type="journal article" date="2014" name="BMC Genomics">
        <title>Comparative genome sequencing reveals chemotype-specific gene clusters in the toxigenic black mold Stachybotrys.</title>
        <authorList>
            <person name="Semeiks J."/>
            <person name="Borek D."/>
            <person name="Otwinowski Z."/>
            <person name="Grishin N.V."/>
        </authorList>
    </citation>
    <scope>NUCLEOTIDE SEQUENCE [LARGE SCALE GENOMIC DNA]</scope>
    <source>
        <strain evidence="3">CBS 109288 / IBT 7711</strain>
    </source>
</reference>
<name>A0A084B5D6_STACB</name>
<dbReference type="AlphaFoldDB" id="A0A084B5D6"/>
<dbReference type="HOGENOM" id="CLU_1769309_0_0_1"/>
<proteinExistence type="predicted"/>
<protein>
    <submittedName>
        <fullName evidence="2">Uncharacterized protein</fullName>
    </submittedName>
</protein>